<sequence length="125" mass="13277">MDIGIVSIFPSLFDYEFLAVGILRIGLGLLVLSVGSRMLTWAKTPQSDARLLGGSASIVGLALAVGIYTQIAAILAGIIWGIIAFHAPRKTEAPINIRVMYAFLALVSLLLVFFGPGAFAIDLPF</sequence>
<accession>A0A1G2SLI4</accession>
<proteinExistence type="predicted"/>
<protein>
    <submittedName>
        <fullName evidence="2">Uncharacterized protein</fullName>
    </submittedName>
</protein>
<evidence type="ECO:0000313" key="2">
    <source>
        <dbReference type="EMBL" id="OHA85953.1"/>
    </source>
</evidence>
<feature type="transmembrane region" description="Helical" evidence="1">
    <location>
        <begin position="12"/>
        <end position="34"/>
    </location>
</feature>
<reference evidence="2 3" key="1">
    <citation type="journal article" date="2016" name="Nat. Commun.">
        <title>Thousands of microbial genomes shed light on interconnected biogeochemical processes in an aquifer system.</title>
        <authorList>
            <person name="Anantharaman K."/>
            <person name="Brown C.T."/>
            <person name="Hug L.A."/>
            <person name="Sharon I."/>
            <person name="Castelle C.J."/>
            <person name="Probst A.J."/>
            <person name="Thomas B.C."/>
            <person name="Singh A."/>
            <person name="Wilkins M.J."/>
            <person name="Karaoz U."/>
            <person name="Brodie E.L."/>
            <person name="Williams K.H."/>
            <person name="Hubbard S.S."/>
            <person name="Banfield J.F."/>
        </authorList>
    </citation>
    <scope>NUCLEOTIDE SEQUENCE [LARGE SCALE GENOMIC DNA]</scope>
</reference>
<evidence type="ECO:0000256" key="1">
    <source>
        <dbReference type="SAM" id="Phobius"/>
    </source>
</evidence>
<dbReference type="Proteomes" id="UP000178168">
    <property type="component" value="Unassembled WGS sequence"/>
</dbReference>
<keyword evidence="1" id="KW-1133">Transmembrane helix</keyword>
<organism evidence="2 3">
    <name type="scientific">Candidatus Yonathbacteria bacterium RIFOXYD1_FULL_52_36</name>
    <dbReference type="NCBI Taxonomy" id="1802730"/>
    <lineage>
        <taxon>Bacteria</taxon>
        <taxon>Candidatus Yonathiibacteriota</taxon>
    </lineage>
</organism>
<gene>
    <name evidence="2" type="ORF">A2591_00080</name>
</gene>
<dbReference type="EMBL" id="MHUZ01000012">
    <property type="protein sequence ID" value="OHA85953.1"/>
    <property type="molecule type" value="Genomic_DNA"/>
</dbReference>
<name>A0A1G2SLI4_9BACT</name>
<keyword evidence="1" id="KW-0472">Membrane</keyword>
<comment type="caution">
    <text evidence="2">The sequence shown here is derived from an EMBL/GenBank/DDBJ whole genome shotgun (WGS) entry which is preliminary data.</text>
</comment>
<evidence type="ECO:0000313" key="3">
    <source>
        <dbReference type="Proteomes" id="UP000178168"/>
    </source>
</evidence>
<dbReference type="AlphaFoldDB" id="A0A1G2SLI4"/>
<feature type="transmembrane region" description="Helical" evidence="1">
    <location>
        <begin position="99"/>
        <end position="121"/>
    </location>
</feature>
<keyword evidence="1" id="KW-0812">Transmembrane</keyword>
<feature type="transmembrane region" description="Helical" evidence="1">
    <location>
        <begin position="54"/>
        <end position="87"/>
    </location>
</feature>